<gene>
    <name evidence="2" type="ORF">THAOC_03649</name>
</gene>
<dbReference type="OrthoDB" id="6022at2759"/>
<sequence length="187" mass="20420">MEKLRAAIGDDGAAVRFVCSTQHRLPLRPERRRHESSDEDDDGVTTAVTLVDAAGRAKRMSSGNRSGLQDAGDLAAAERKLRERQRSPKGGGRSTPLRRERGGSGPDREGEGERRQLRSNKGARQRELEDLEAAAQLAAASSMTVARGIDNQYRPIPRVAKECREPSMAAHAWKEAGGGIRRDGRRA</sequence>
<keyword evidence="3" id="KW-1185">Reference proteome</keyword>
<feature type="compositionally biased region" description="Basic and acidic residues" evidence="1">
    <location>
        <begin position="76"/>
        <end position="86"/>
    </location>
</feature>
<evidence type="ECO:0000313" key="3">
    <source>
        <dbReference type="Proteomes" id="UP000266841"/>
    </source>
</evidence>
<accession>K0T7C8</accession>
<protein>
    <submittedName>
        <fullName evidence="2">Uncharacterized protein</fullName>
    </submittedName>
</protein>
<dbReference type="AlphaFoldDB" id="K0T7C8"/>
<organism evidence="2 3">
    <name type="scientific">Thalassiosira oceanica</name>
    <name type="common">Marine diatom</name>
    <dbReference type="NCBI Taxonomy" id="159749"/>
    <lineage>
        <taxon>Eukaryota</taxon>
        <taxon>Sar</taxon>
        <taxon>Stramenopiles</taxon>
        <taxon>Ochrophyta</taxon>
        <taxon>Bacillariophyta</taxon>
        <taxon>Coscinodiscophyceae</taxon>
        <taxon>Thalassiosirophycidae</taxon>
        <taxon>Thalassiosirales</taxon>
        <taxon>Thalassiosiraceae</taxon>
        <taxon>Thalassiosira</taxon>
    </lineage>
</organism>
<dbReference type="EMBL" id="AGNL01003454">
    <property type="protein sequence ID" value="EJK74663.1"/>
    <property type="molecule type" value="Genomic_DNA"/>
</dbReference>
<evidence type="ECO:0000256" key="1">
    <source>
        <dbReference type="SAM" id="MobiDB-lite"/>
    </source>
</evidence>
<evidence type="ECO:0000313" key="2">
    <source>
        <dbReference type="EMBL" id="EJK74663.1"/>
    </source>
</evidence>
<feature type="compositionally biased region" description="Basic and acidic residues" evidence="1">
    <location>
        <begin position="97"/>
        <end position="116"/>
    </location>
</feature>
<comment type="caution">
    <text evidence="2">The sequence shown here is derived from an EMBL/GenBank/DDBJ whole genome shotgun (WGS) entry which is preliminary data.</text>
</comment>
<feature type="compositionally biased region" description="Basic and acidic residues" evidence="1">
    <location>
        <begin position="27"/>
        <end position="36"/>
    </location>
</feature>
<feature type="region of interest" description="Disordered" evidence="1">
    <location>
        <begin position="22"/>
        <end position="129"/>
    </location>
</feature>
<reference evidence="2 3" key="1">
    <citation type="journal article" date="2012" name="Genome Biol.">
        <title>Genome and low-iron response of an oceanic diatom adapted to chronic iron limitation.</title>
        <authorList>
            <person name="Lommer M."/>
            <person name="Specht M."/>
            <person name="Roy A.S."/>
            <person name="Kraemer L."/>
            <person name="Andreson R."/>
            <person name="Gutowska M.A."/>
            <person name="Wolf J."/>
            <person name="Bergner S.V."/>
            <person name="Schilhabel M.B."/>
            <person name="Klostermeier U.C."/>
            <person name="Beiko R.G."/>
            <person name="Rosenstiel P."/>
            <person name="Hippler M."/>
            <person name="Laroche J."/>
        </authorList>
    </citation>
    <scope>NUCLEOTIDE SEQUENCE [LARGE SCALE GENOMIC DNA]</scope>
    <source>
        <strain evidence="2 3">CCMP1005</strain>
    </source>
</reference>
<proteinExistence type="predicted"/>
<name>K0T7C8_THAOC</name>
<dbReference type="Proteomes" id="UP000266841">
    <property type="component" value="Unassembled WGS sequence"/>
</dbReference>